<feature type="compositionally biased region" description="Basic and acidic residues" evidence="1">
    <location>
        <begin position="10"/>
        <end position="25"/>
    </location>
</feature>
<reference evidence="2" key="1">
    <citation type="submission" date="2021-03" db="EMBL/GenBank/DDBJ databases">
        <title>Draft genome sequence of rust myrtle Austropuccinia psidii MF-1, a brazilian biotype.</title>
        <authorList>
            <person name="Quecine M.C."/>
            <person name="Pachon D.M.R."/>
            <person name="Bonatelli M.L."/>
            <person name="Correr F.H."/>
            <person name="Franceschini L.M."/>
            <person name="Leite T.F."/>
            <person name="Margarido G.R.A."/>
            <person name="Almeida C.A."/>
            <person name="Ferrarezi J.A."/>
            <person name="Labate C.A."/>
        </authorList>
    </citation>
    <scope>NUCLEOTIDE SEQUENCE</scope>
    <source>
        <strain evidence="2">MF-1</strain>
    </source>
</reference>
<name>A0A9Q3E2H1_9BASI</name>
<sequence length="116" mass="12834">MDQGKLNQLRKPEPERTDSGSREGEDSVSLVSLELITRDYGSRRIQSIRLCTSSLKKSSRSWGHNSLYGLLNVGLQGPLWPPSTIQDLPFSSWEVTFLDGPGPPSMGPGHIGKNWI</sequence>
<dbReference type="AlphaFoldDB" id="A0A9Q3E2H1"/>
<feature type="region of interest" description="Disordered" evidence="1">
    <location>
        <begin position="1"/>
        <end position="27"/>
    </location>
</feature>
<accession>A0A9Q3E2H1</accession>
<evidence type="ECO:0000256" key="1">
    <source>
        <dbReference type="SAM" id="MobiDB-lite"/>
    </source>
</evidence>
<proteinExistence type="predicted"/>
<evidence type="ECO:0000313" key="2">
    <source>
        <dbReference type="EMBL" id="MBW0512658.1"/>
    </source>
</evidence>
<gene>
    <name evidence="2" type="ORF">O181_052373</name>
</gene>
<organism evidence="2 3">
    <name type="scientific">Austropuccinia psidii MF-1</name>
    <dbReference type="NCBI Taxonomy" id="1389203"/>
    <lineage>
        <taxon>Eukaryota</taxon>
        <taxon>Fungi</taxon>
        <taxon>Dikarya</taxon>
        <taxon>Basidiomycota</taxon>
        <taxon>Pucciniomycotina</taxon>
        <taxon>Pucciniomycetes</taxon>
        <taxon>Pucciniales</taxon>
        <taxon>Sphaerophragmiaceae</taxon>
        <taxon>Austropuccinia</taxon>
    </lineage>
</organism>
<comment type="caution">
    <text evidence="2">The sequence shown here is derived from an EMBL/GenBank/DDBJ whole genome shotgun (WGS) entry which is preliminary data.</text>
</comment>
<evidence type="ECO:0000313" key="3">
    <source>
        <dbReference type="Proteomes" id="UP000765509"/>
    </source>
</evidence>
<dbReference type="EMBL" id="AVOT02022923">
    <property type="protein sequence ID" value="MBW0512658.1"/>
    <property type="molecule type" value="Genomic_DNA"/>
</dbReference>
<protein>
    <submittedName>
        <fullName evidence="2">Uncharacterized protein</fullName>
    </submittedName>
</protein>
<keyword evidence="3" id="KW-1185">Reference proteome</keyword>
<dbReference type="Proteomes" id="UP000765509">
    <property type="component" value="Unassembled WGS sequence"/>
</dbReference>